<feature type="region of interest" description="Disordered" evidence="1">
    <location>
        <begin position="54"/>
        <end position="127"/>
    </location>
</feature>
<dbReference type="OrthoDB" id="581610at2"/>
<name>A0A0D9A124_9CYAN</name>
<dbReference type="Proteomes" id="UP000032452">
    <property type="component" value="Unassembled WGS sequence"/>
</dbReference>
<dbReference type="RefSeq" id="WP_045053272.1">
    <property type="nucleotide sequence ID" value="NZ_CAWMDP010000059.1"/>
</dbReference>
<protein>
    <submittedName>
        <fullName evidence="2">Uncharacterized protein</fullName>
    </submittedName>
</protein>
<sequence length="288" mass="31072">MIESKNLPAPLRQVWKPMWLVSLGVHGMLLAIPLPTEQKSKPVVEEKPEELVRLTQIETSPGPVTVAPEAEKERLAPRISRRSPRKPPVASTQPTPLPAKPAASKPTPAVVSPQQQPVAIAPFSPPSAIEIDPQKQELLPPPEEIADPTPSLDVAVSPSPNSKPIAIADIQGIPIDPTWQAVEQPNQAIAAAEMFVQADGKPYPDIVGQIAQVPNKNPDVVFEEFFRLQLASANFQVEPFGTYAPGGGLYKLTPKGSNTTPLYLTLAPDKQGTGTIVTIWKKYPSSEE</sequence>
<evidence type="ECO:0000313" key="3">
    <source>
        <dbReference type="Proteomes" id="UP000032452"/>
    </source>
</evidence>
<evidence type="ECO:0000313" key="2">
    <source>
        <dbReference type="EMBL" id="KJH73171.1"/>
    </source>
</evidence>
<accession>A0A0D9A124</accession>
<proteinExistence type="predicted"/>
<comment type="caution">
    <text evidence="2">The sequence shown here is derived from an EMBL/GenBank/DDBJ whole genome shotgun (WGS) entry which is preliminary data.</text>
</comment>
<organism evidence="2 3">
    <name type="scientific">Aliterella atlantica CENA595</name>
    <dbReference type="NCBI Taxonomy" id="1618023"/>
    <lineage>
        <taxon>Bacteria</taxon>
        <taxon>Bacillati</taxon>
        <taxon>Cyanobacteriota</taxon>
        <taxon>Cyanophyceae</taxon>
        <taxon>Chroococcidiopsidales</taxon>
        <taxon>Aliterellaceae</taxon>
        <taxon>Aliterella</taxon>
    </lineage>
</organism>
<dbReference type="AlphaFoldDB" id="A0A0D9A124"/>
<keyword evidence="3" id="KW-1185">Reference proteome</keyword>
<evidence type="ECO:0000256" key="1">
    <source>
        <dbReference type="SAM" id="MobiDB-lite"/>
    </source>
</evidence>
<feature type="compositionally biased region" description="Low complexity" evidence="1">
    <location>
        <begin position="100"/>
        <end position="113"/>
    </location>
</feature>
<gene>
    <name evidence="2" type="ORF">UH38_03735</name>
</gene>
<dbReference type="STRING" id="1618023.UH38_03735"/>
<dbReference type="EMBL" id="JYON01000002">
    <property type="protein sequence ID" value="KJH73171.1"/>
    <property type="molecule type" value="Genomic_DNA"/>
</dbReference>
<reference evidence="2 3" key="1">
    <citation type="submission" date="2015-02" db="EMBL/GenBank/DDBJ databases">
        <title>Draft genome of a novel marine cyanobacterium (Chroococcales) isolated from South Atlantic Ocean.</title>
        <authorList>
            <person name="Rigonato J."/>
            <person name="Alvarenga D.O."/>
            <person name="Branco L.H."/>
            <person name="Varani A.M."/>
            <person name="Brandini F.P."/>
            <person name="Fiore M.F."/>
        </authorList>
    </citation>
    <scope>NUCLEOTIDE SEQUENCE [LARGE SCALE GENOMIC DNA]</scope>
    <source>
        <strain evidence="2 3">CENA595</strain>
    </source>
</reference>